<dbReference type="EMBL" id="FOHK01000005">
    <property type="protein sequence ID" value="SET19449.1"/>
    <property type="molecule type" value="Genomic_DNA"/>
</dbReference>
<keyword evidence="3" id="KW-1185">Reference proteome</keyword>
<accession>A0A1I0CJU9</accession>
<sequence length="226" mass="25692">MTEQTTITNDELTLNDDLVVQFLQDDPEFFSRNPQLVASLRLNDDRRGTVSLVERQQQQLRDKAKALEEEITQLLTVASYNEKLYKQYSELNLRLVECIDLASLIDVLAKDTAQIMSLATIKLWLKQQPAVAHNALVKEDASAILDSKLTKDDYYFGRLQQSEQMTLFNAELNGSVVLVKLTNGEDVLGILAFQSEDAEHFDPRMDTLLLDQFKQLVAKLIVKLSD</sequence>
<reference evidence="2 3" key="1">
    <citation type="submission" date="2016-10" db="EMBL/GenBank/DDBJ databases">
        <authorList>
            <person name="de Groot N.N."/>
        </authorList>
    </citation>
    <scope>NUCLEOTIDE SEQUENCE [LARGE SCALE GENOMIC DNA]</scope>
    <source>
        <strain evidence="2 3">DSM 19706</strain>
    </source>
</reference>
<dbReference type="AlphaFoldDB" id="A0A1I0CJU9"/>
<evidence type="ECO:0000313" key="2">
    <source>
        <dbReference type="EMBL" id="SET19449.1"/>
    </source>
</evidence>
<feature type="coiled-coil region" evidence="1">
    <location>
        <begin position="50"/>
        <end position="77"/>
    </location>
</feature>
<evidence type="ECO:0000256" key="1">
    <source>
        <dbReference type="SAM" id="Coils"/>
    </source>
</evidence>
<dbReference type="PANTHER" id="PTHR38765">
    <property type="entry name" value="DUF484 DOMAIN-CONTAINING PROTEIN"/>
    <property type="match status" value="1"/>
</dbReference>
<gene>
    <name evidence="2" type="ORF">SAMN05660429_01213</name>
</gene>
<evidence type="ECO:0000313" key="3">
    <source>
        <dbReference type="Proteomes" id="UP000199308"/>
    </source>
</evidence>
<dbReference type="RefSeq" id="WP_093328504.1">
    <property type="nucleotide sequence ID" value="NZ_FOHK01000005.1"/>
</dbReference>
<dbReference type="InterPro" id="IPR029016">
    <property type="entry name" value="GAF-like_dom_sf"/>
</dbReference>
<dbReference type="Pfam" id="PF04340">
    <property type="entry name" value="DUF484"/>
    <property type="match status" value="1"/>
</dbReference>
<dbReference type="PANTHER" id="PTHR38765:SF1">
    <property type="entry name" value="DUF484 DOMAIN-CONTAINING PROTEIN"/>
    <property type="match status" value="1"/>
</dbReference>
<dbReference type="OrthoDB" id="8525200at2"/>
<protein>
    <recommendedName>
        <fullName evidence="4">DUF484 domain-containing protein</fullName>
    </recommendedName>
</protein>
<dbReference type="InterPro" id="IPR007435">
    <property type="entry name" value="DUF484"/>
</dbReference>
<proteinExistence type="predicted"/>
<dbReference type="Proteomes" id="UP000199308">
    <property type="component" value="Unassembled WGS sequence"/>
</dbReference>
<dbReference type="STRING" id="349064.SAMN05660429_01213"/>
<evidence type="ECO:0008006" key="4">
    <source>
        <dbReference type="Google" id="ProtNLM"/>
    </source>
</evidence>
<organism evidence="2 3">
    <name type="scientific">Thalassotalea agarivorans</name>
    <name type="common">Thalassomonas agarivorans</name>
    <dbReference type="NCBI Taxonomy" id="349064"/>
    <lineage>
        <taxon>Bacteria</taxon>
        <taxon>Pseudomonadati</taxon>
        <taxon>Pseudomonadota</taxon>
        <taxon>Gammaproteobacteria</taxon>
        <taxon>Alteromonadales</taxon>
        <taxon>Colwelliaceae</taxon>
        <taxon>Thalassotalea</taxon>
    </lineage>
</organism>
<name>A0A1I0CJU9_THASX</name>
<keyword evidence="1" id="KW-0175">Coiled coil</keyword>
<dbReference type="Gene3D" id="3.30.450.40">
    <property type="match status" value="1"/>
</dbReference>